<evidence type="ECO:0000313" key="8">
    <source>
        <dbReference type="Proteomes" id="UP000520592"/>
    </source>
</evidence>
<dbReference type="InterPro" id="IPR036429">
    <property type="entry name" value="SpoA-like_sf"/>
</dbReference>
<accession>A0A7Y8CI34</accession>
<keyword evidence="7" id="KW-0282">Flagellum</keyword>
<dbReference type="EMBL" id="JACAQD010000006">
    <property type="protein sequence ID" value="NWC31582.1"/>
    <property type="molecule type" value="Genomic_DNA"/>
</dbReference>
<reference evidence="7 8" key="1">
    <citation type="submission" date="2020-04" db="EMBL/GenBank/DDBJ databases">
        <title>Molecular characterization of pseudomonads from Agaricus bisporus reveal novel blotch 2 pathogens in Western Europe.</title>
        <authorList>
            <person name="Taparia T."/>
            <person name="Krijger M."/>
            <person name="Haynes E."/>
            <person name="Elpinstone J.G."/>
            <person name="Noble R."/>
            <person name="Van Der Wolf J."/>
        </authorList>
    </citation>
    <scope>NUCLEOTIDE SEQUENCE [LARGE SCALE GENOMIC DNA]</scope>
    <source>
        <strain evidence="7 8">IPO3737</strain>
    </source>
</reference>
<evidence type="ECO:0000256" key="1">
    <source>
        <dbReference type="ARBA" id="ARBA00009226"/>
    </source>
</evidence>
<protein>
    <recommendedName>
        <fullName evidence="2">Surface presentation of antigens protein SpaO</fullName>
    </recommendedName>
</protein>
<organism evidence="7 8">
    <name type="scientific">Pseudomonas gingeri</name>
    <dbReference type="NCBI Taxonomy" id="117681"/>
    <lineage>
        <taxon>Bacteria</taxon>
        <taxon>Pseudomonadati</taxon>
        <taxon>Pseudomonadota</taxon>
        <taxon>Gammaproteobacteria</taxon>
        <taxon>Pseudomonadales</taxon>
        <taxon>Pseudomonadaceae</taxon>
        <taxon>Pseudomonas</taxon>
    </lineage>
</organism>
<dbReference type="GO" id="GO:0050918">
    <property type="term" value="P:positive chemotaxis"/>
    <property type="evidence" value="ECO:0007669"/>
    <property type="project" value="TreeGrafter"/>
</dbReference>
<dbReference type="GO" id="GO:0009306">
    <property type="term" value="P:protein secretion"/>
    <property type="evidence" value="ECO:0007669"/>
    <property type="project" value="InterPro"/>
</dbReference>
<gene>
    <name evidence="7" type="ORF">HX876_04220</name>
</gene>
<keyword evidence="7" id="KW-0969">Cilium</keyword>
<dbReference type="InterPro" id="IPR003283">
    <property type="entry name" value="T3SS_OMP_SpaO"/>
</dbReference>
<dbReference type="InterPro" id="IPR058805">
    <property type="entry name" value="SpaO_FliMN_C_rel"/>
</dbReference>
<comment type="caution">
    <text evidence="7">The sequence shown here is derived from an EMBL/GenBank/DDBJ whole genome shotgun (WGS) entry which is preliminary data.</text>
</comment>
<keyword evidence="3" id="KW-0843">Virulence</keyword>
<proteinExistence type="inferred from homology"/>
<dbReference type="PANTHER" id="PTHR30034">
    <property type="entry name" value="FLAGELLAR MOTOR SWITCH PROTEIN FLIM"/>
    <property type="match status" value="1"/>
</dbReference>
<evidence type="ECO:0000259" key="5">
    <source>
        <dbReference type="Pfam" id="PF26294"/>
    </source>
</evidence>
<sequence length="317" mass="34515">MSRLSVPVTGRSLGLRRIDPLCYAQQRAIKRWQCAGYQAELSSPVAPGDYLGFCAEGRGGGWQGLVEAREWLDGIFPQLRSLLRKPCSLGLVAELFQTVPQPLCITLDELRYERLSAVALVTAPVLESRPLPRIATEQGALWVVRLPDEVPPAQTLLSSPWLSSLPQCVRAILGYSELSGAALRTLAVGDVLRISRPAWQWHLAGQPVGEFTFIEEGLYMTLSPAEPDTPPEHGLDPEPALGRLPVCLEFILSEQRISLAELAALIEGQVLTLDPAVLGDIEVRANGRAVARGELVHLGEDLGVELRQVGQGGRDEQ</sequence>
<dbReference type="Gene3D" id="2.30.330.10">
    <property type="entry name" value="SpoA-like"/>
    <property type="match status" value="1"/>
</dbReference>
<evidence type="ECO:0000256" key="3">
    <source>
        <dbReference type="ARBA" id="ARBA00023026"/>
    </source>
</evidence>
<dbReference type="InterPro" id="IPR058804">
    <property type="entry name" value="SpaO_N"/>
</dbReference>
<feature type="domain" description="SpaO FliM/N C-terminal related" evidence="6">
    <location>
        <begin position="163"/>
        <end position="220"/>
    </location>
</feature>
<dbReference type="RefSeq" id="WP_177057565.1">
    <property type="nucleotide sequence ID" value="NZ_JACAPS010000013.1"/>
</dbReference>
<dbReference type="Pfam" id="PF01052">
    <property type="entry name" value="FliMN_C"/>
    <property type="match status" value="1"/>
</dbReference>
<keyword evidence="7" id="KW-0966">Cell projection</keyword>
<dbReference type="PANTHER" id="PTHR30034:SF5">
    <property type="entry name" value="SECRETION SYSTEM APPARATUS PROTEIN SSAQ"/>
    <property type="match status" value="1"/>
</dbReference>
<dbReference type="Pfam" id="PF26304">
    <property type="entry name" value="FliMN_C_rel"/>
    <property type="match status" value="1"/>
</dbReference>
<evidence type="ECO:0000313" key="7">
    <source>
        <dbReference type="EMBL" id="NWC31582.1"/>
    </source>
</evidence>
<name>A0A7Y8CI34_9PSED</name>
<evidence type="ECO:0000259" key="6">
    <source>
        <dbReference type="Pfam" id="PF26304"/>
    </source>
</evidence>
<feature type="domain" description="Flagellar motor switch protein FliN-like C-terminal" evidence="4">
    <location>
        <begin position="241"/>
        <end position="309"/>
    </location>
</feature>
<dbReference type="InterPro" id="IPR001543">
    <property type="entry name" value="FliN-like_C"/>
</dbReference>
<dbReference type="Pfam" id="PF26294">
    <property type="entry name" value="SpaO_N"/>
    <property type="match status" value="1"/>
</dbReference>
<feature type="domain" description="SpaO N-terminal" evidence="5">
    <location>
        <begin position="15"/>
        <end position="148"/>
    </location>
</feature>
<dbReference type="GO" id="GO:0071978">
    <property type="term" value="P:bacterial-type flagellum-dependent swarming motility"/>
    <property type="evidence" value="ECO:0007669"/>
    <property type="project" value="TreeGrafter"/>
</dbReference>
<dbReference type="PRINTS" id="PR01339">
    <property type="entry name" value="TYPE3OMOPROT"/>
</dbReference>
<evidence type="ECO:0000259" key="4">
    <source>
        <dbReference type="Pfam" id="PF01052"/>
    </source>
</evidence>
<dbReference type="AlphaFoldDB" id="A0A7Y8CI34"/>
<dbReference type="SUPFAM" id="SSF101801">
    <property type="entry name" value="Surface presentation of antigens (SPOA)"/>
    <property type="match status" value="1"/>
</dbReference>
<comment type="similarity">
    <text evidence="1">Belongs to the FliN/MopA/SpaO family.</text>
</comment>
<dbReference type="Proteomes" id="UP000520592">
    <property type="component" value="Unassembled WGS sequence"/>
</dbReference>
<evidence type="ECO:0000256" key="2">
    <source>
        <dbReference type="ARBA" id="ARBA00021925"/>
    </source>
</evidence>